<evidence type="ECO:0000313" key="1">
    <source>
        <dbReference type="EMBL" id="ARC35341.1"/>
    </source>
</evidence>
<keyword evidence="2" id="KW-1185">Reference proteome</keyword>
<evidence type="ECO:0000313" key="2">
    <source>
        <dbReference type="Proteomes" id="UP000191257"/>
    </source>
</evidence>
<organism evidence="1 2">
    <name type="scientific">Paracoccus yeei</name>
    <dbReference type="NCBI Taxonomy" id="147645"/>
    <lineage>
        <taxon>Bacteria</taxon>
        <taxon>Pseudomonadati</taxon>
        <taxon>Pseudomonadota</taxon>
        <taxon>Alphaproteobacteria</taxon>
        <taxon>Rhodobacterales</taxon>
        <taxon>Paracoccaceae</taxon>
        <taxon>Paracoccus</taxon>
    </lineage>
</organism>
<dbReference type="Proteomes" id="UP000191257">
    <property type="component" value="Plasmid unnamed1"/>
</dbReference>
<accession>A0A1V0GNC9</accession>
<gene>
    <name evidence="1" type="ORF">A6J80_02255</name>
</gene>
<dbReference type="EMBL" id="CP020441">
    <property type="protein sequence ID" value="ARC35341.1"/>
    <property type="molecule type" value="Genomic_DNA"/>
</dbReference>
<dbReference type="GO" id="GO:0020037">
    <property type="term" value="F:heme binding"/>
    <property type="evidence" value="ECO:0007669"/>
    <property type="project" value="InterPro"/>
</dbReference>
<proteinExistence type="predicted"/>
<dbReference type="RefSeq" id="WP_080620316.1">
    <property type="nucleotide sequence ID" value="NZ_CAWMZI010000002.1"/>
</dbReference>
<protein>
    <submittedName>
        <fullName evidence="1">Catalase</fullName>
    </submittedName>
</protein>
<name>A0A1V0GNC9_9RHOB</name>
<sequence>MIQQDAQTVADIQTKIMQATAPHLRGQHPKMHGCVAALFEVLPLPPPLDQGLFARPARFDALVRLSNGRERDDRKPDAHGMAIKLLGVAGEKAMPEAPEGEQDFILVDNPVFFIRNAADYARFMALVAADRKAEFLAYLHQTHPEDVAVLTSFAQHIQADPLSATYWGQVPYALGPDPATACRYRAVPRAPAPDDSPGATPDYLRERMVARLAPEASPVVYDLQVQLRQDADAGVIENPTVEWDTPFVTVGTLTIPPQEFDTPERRARGEGLRFSPWHALAAHRPLGEINAVRRAVYPASQALRAASSGKAAS</sequence>
<geneLocation type="plasmid" evidence="1 2">
    <name>unnamed1</name>
</geneLocation>
<dbReference type="Gene3D" id="2.40.180.10">
    <property type="entry name" value="Catalase core domain"/>
    <property type="match status" value="1"/>
</dbReference>
<dbReference type="eggNOG" id="COG0753">
    <property type="taxonomic scope" value="Bacteria"/>
</dbReference>
<dbReference type="SUPFAM" id="SSF56634">
    <property type="entry name" value="Heme-dependent catalase-like"/>
    <property type="match status" value="1"/>
</dbReference>
<reference evidence="1" key="1">
    <citation type="submission" date="2017-12" db="EMBL/GenBank/DDBJ databases">
        <title>FDA dAtabase for Regulatory Grade micrObial Sequences (FDA-ARGOS): Supporting development and validation of Infectious Disease Dx tests.</title>
        <authorList>
            <person name="Campos J."/>
            <person name="Goldberg B."/>
            <person name="Tallon L."/>
            <person name="Sadzewicz L."/>
            <person name="Sengamalay N."/>
            <person name="Ott S."/>
            <person name="Godinez A."/>
            <person name="Nagaraj S."/>
            <person name="Vyas G."/>
            <person name="Aluvathingal J."/>
            <person name="Nadendla S."/>
            <person name="Geyer C."/>
            <person name="Nandy P."/>
            <person name="Hobson J."/>
            <person name="Sichtig H."/>
        </authorList>
    </citation>
    <scope>NUCLEOTIDE SEQUENCE</scope>
    <source>
        <strain evidence="1">FDAARGOS_252</strain>
        <plasmid evidence="1">unnamed1</plasmid>
    </source>
</reference>
<keyword evidence="1" id="KW-0614">Plasmid</keyword>
<dbReference type="KEGG" id="pye:A6J80_02255"/>
<dbReference type="InterPro" id="IPR020835">
    <property type="entry name" value="Catalase_sf"/>
</dbReference>
<dbReference type="CDD" id="cd08152">
    <property type="entry name" value="y4iL_like"/>
    <property type="match status" value="1"/>
</dbReference>
<dbReference type="AlphaFoldDB" id="A0A1V0GNC9"/>